<gene>
    <name evidence="1" type="ORF">TIFTF001_023390</name>
</gene>
<protein>
    <submittedName>
        <fullName evidence="1">Uncharacterized protein</fullName>
    </submittedName>
</protein>
<dbReference type="EMBL" id="BTGU01000050">
    <property type="protein sequence ID" value="GMN54257.1"/>
    <property type="molecule type" value="Genomic_DNA"/>
</dbReference>
<dbReference type="AlphaFoldDB" id="A0AA88AJH0"/>
<evidence type="ECO:0000313" key="1">
    <source>
        <dbReference type="EMBL" id="GMN54257.1"/>
    </source>
</evidence>
<proteinExistence type="predicted"/>
<dbReference type="PANTHER" id="PTHR36391:SF1">
    <property type="entry name" value="FURRY"/>
    <property type="match status" value="1"/>
</dbReference>
<evidence type="ECO:0000313" key="2">
    <source>
        <dbReference type="Proteomes" id="UP001187192"/>
    </source>
</evidence>
<organism evidence="1 2">
    <name type="scientific">Ficus carica</name>
    <name type="common">Common fig</name>
    <dbReference type="NCBI Taxonomy" id="3494"/>
    <lineage>
        <taxon>Eukaryota</taxon>
        <taxon>Viridiplantae</taxon>
        <taxon>Streptophyta</taxon>
        <taxon>Embryophyta</taxon>
        <taxon>Tracheophyta</taxon>
        <taxon>Spermatophyta</taxon>
        <taxon>Magnoliopsida</taxon>
        <taxon>eudicotyledons</taxon>
        <taxon>Gunneridae</taxon>
        <taxon>Pentapetalae</taxon>
        <taxon>rosids</taxon>
        <taxon>fabids</taxon>
        <taxon>Rosales</taxon>
        <taxon>Moraceae</taxon>
        <taxon>Ficeae</taxon>
        <taxon>Ficus</taxon>
    </lineage>
</organism>
<keyword evidence="2" id="KW-1185">Reference proteome</keyword>
<sequence length="180" mass="20493">MNEISLAMFSLWGLVLQHESHFNPIFAKDPNLTACSDRPCASPEYRSAVPDALEYYLSCPVTAKIKPFVHTFNPETAYECKYYTGGRRCNCPPIKRTILRKVDVERRAPLLDFESHGGTTYFLHRPVGFGRDLLPSRDQEPCPPSAWGSWGCKGAQTIYNPFGCRSEIASWRAEWARTVW</sequence>
<dbReference type="PANTHER" id="PTHR36391">
    <property type="entry name" value="FURRY"/>
    <property type="match status" value="1"/>
</dbReference>
<accession>A0AA88AJH0</accession>
<comment type="caution">
    <text evidence="1">The sequence shown here is derived from an EMBL/GenBank/DDBJ whole genome shotgun (WGS) entry which is preliminary data.</text>
</comment>
<reference evidence="1" key="1">
    <citation type="submission" date="2023-07" db="EMBL/GenBank/DDBJ databases">
        <title>draft genome sequence of fig (Ficus carica).</title>
        <authorList>
            <person name="Takahashi T."/>
            <person name="Nishimura K."/>
        </authorList>
    </citation>
    <scope>NUCLEOTIDE SEQUENCE</scope>
</reference>
<dbReference type="Proteomes" id="UP001187192">
    <property type="component" value="Unassembled WGS sequence"/>
</dbReference>
<name>A0AA88AJH0_FICCA</name>